<dbReference type="AlphaFoldDB" id="A0A9P5XB48"/>
<feature type="non-terminal residue" evidence="2">
    <location>
        <position position="289"/>
    </location>
</feature>
<accession>A0A9P5XB48</accession>
<gene>
    <name evidence="2" type="ORF">P691DRAFT_803059</name>
</gene>
<keyword evidence="1" id="KW-0812">Transmembrane</keyword>
<feature type="transmembrane region" description="Helical" evidence="1">
    <location>
        <begin position="74"/>
        <end position="97"/>
    </location>
</feature>
<evidence type="ECO:0000256" key="1">
    <source>
        <dbReference type="SAM" id="Phobius"/>
    </source>
</evidence>
<protein>
    <submittedName>
        <fullName evidence="2">Uncharacterized protein</fullName>
    </submittedName>
</protein>
<reference evidence="2" key="1">
    <citation type="submission" date="2020-11" db="EMBL/GenBank/DDBJ databases">
        <authorList>
            <consortium name="DOE Joint Genome Institute"/>
            <person name="Ahrendt S."/>
            <person name="Riley R."/>
            <person name="Andreopoulos W."/>
            <person name="Labutti K."/>
            <person name="Pangilinan J."/>
            <person name="Ruiz-Duenas F.J."/>
            <person name="Barrasa J.M."/>
            <person name="Sanchez-Garcia M."/>
            <person name="Camarero S."/>
            <person name="Miyauchi S."/>
            <person name="Serrano A."/>
            <person name="Linde D."/>
            <person name="Babiker R."/>
            <person name="Drula E."/>
            <person name="Ayuso-Fernandez I."/>
            <person name="Pacheco R."/>
            <person name="Padilla G."/>
            <person name="Ferreira P."/>
            <person name="Barriuso J."/>
            <person name="Kellner H."/>
            <person name="Castanera R."/>
            <person name="Alfaro M."/>
            <person name="Ramirez L."/>
            <person name="Pisabarro A.G."/>
            <person name="Kuo A."/>
            <person name="Tritt A."/>
            <person name="Lipzen A."/>
            <person name="He G."/>
            <person name="Yan M."/>
            <person name="Ng V."/>
            <person name="Cullen D."/>
            <person name="Martin F."/>
            <person name="Rosso M.-N."/>
            <person name="Henrissat B."/>
            <person name="Hibbett D."/>
            <person name="Martinez A.T."/>
            <person name="Grigoriev I.V."/>
        </authorList>
    </citation>
    <scope>NUCLEOTIDE SEQUENCE</scope>
    <source>
        <strain evidence="2">MF-IS2</strain>
    </source>
</reference>
<feature type="transmembrane region" description="Helical" evidence="1">
    <location>
        <begin position="37"/>
        <end position="54"/>
    </location>
</feature>
<feature type="transmembrane region" description="Helical" evidence="1">
    <location>
        <begin position="202"/>
        <end position="229"/>
    </location>
</feature>
<proteinExistence type="predicted"/>
<feature type="transmembrane region" description="Helical" evidence="1">
    <location>
        <begin position="117"/>
        <end position="139"/>
    </location>
</feature>
<keyword evidence="1" id="KW-1133">Transmembrane helix</keyword>
<evidence type="ECO:0000313" key="3">
    <source>
        <dbReference type="Proteomes" id="UP000807342"/>
    </source>
</evidence>
<organism evidence="2 3">
    <name type="scientific">Macrolepiota fuliginosa MF-IS2</name>
    <dbReference type="NCBI Taxonomy" id="1400762"/>
    <lineage>
        <taxon>Eukaryota</taxon>
        <taxon>Fungi</taxon>
        <taxon>Dikarya</taxon>
        <taxon>Basidiomycota</taxon>
        <taxon>Agaricomycotina</taxon>
        <taxon>Agaricomycetes</taxon>
        <taxon>Agaricomycetidae</taxon>
        <taxon>Agaricales</taxon>
        <taxon>Agaricineae</taxon>
        <taxon>Agaricaceae</taxon>
        <taxon>Macrolepiota</taxon>
    </lineage>
</organism>
<keyword evidence="1" id="KW-0472">Membrane</keyword>
<feature type="transmembrane region" description="Helical" evidence="1">
    <location>
        <begin position="235"/>
        <end position="256"/>
    </location>
</feature>
<dbReference type="OrthoDB" id="3259206at2759"/>
<evidence type="ECO:0000313" key="2">
    <source>
        <dbReference type="EMBL" id="KAF9447014.1"/>
    </source>
</evidence>
<name>A0A9P5XB48_9AGAR</name>
<feature type="transmembrane region" description="Helical" evidence="1">
    <location>
        <begin position="6"/>
        <end position="25"/>
    </location>
</feature>
<dbReference type="Proteomes" id="UP000807342">
    <property type="component" value="Unassembled WGS sequence"/>
</dbReference>
<feature type="transmembrane region" description="Helical" evidence="1">
    <location>
        <begin position="159"/>
        <end position="182"/>
    </location>
</feature>
<keyword evidence="3" id="KW-1185">Reference proteome</keyword>
<comment type="caution">
    <text evidence="2">The sequence shown here is derived from an EMBL/GenBank/DDBJ whole genome shotgun (WGS) entry which is preliminary data.</text>
</comment>
<sequence length="289" mass="31697">MTIGAICYGVLITLGLSCLATLRRLPRARIFWSQRMVLMVHVCSLLVLNTALSVKGMKGNLVSIFETRPEALTYFYLDRFNIMAVIIFALTDGVLVWRCYMVQRVLLGGRPTRWQHICWIIPSALWLMSIGLGVTAVAISDPTLLLSEPPAPLSKLLLILFTFCNIALNTFATANIVIRLLIHRREMISSFGRTSTLSNFHVRIAGIVLESAAINVPISIASAVCSILVGGFGLLAWQIGVPTQSFSSVLVIYQVAKGRAVGSESMSSNKGSESQRLDTIITTQTDTYD</sequence>
<dbReference type="EMBL" id="MU151219">
    <property type="protein sequence ID" value="KAF9447014.1"/>
    <property type="molecule type" value="Genomic_DNA"/>
</dbReference>